<feature type="binding site" evidence="14">
    <location>
        <begin position="226"/>
        <end position="227"/>
    </location>
    <ligand>
        <name>FMN</name>
        <dbReference type="ChEBI" id="CHEBI:58210"/>
    </ligand>
</feature>
<dbReference type="InterPro" id="IPR001269">
    <property type="entry name" value="DUS_fam"/>
</dbReference>
<comment type="catalytic activity">
    <reaction evidence="11">
        <text>a 5,6-dihydrouridine in tRNA + NAD(+) = a uridine in tRNA + NADH + H(+)</text>
        <dbReference type="Rhea" id="RHEA:54452"/>
        <dbReference type="Rhea" id="RHEA-COMP:13339"/>
        <dbReference type="Rhea" id="RHEA-COMP:13887"/>
        <dbReference type="ChEBI" id="CHEBI:15378"/>
        <dbReference type="ChEBI" id="CHEBI:57540"/>
        <dbReference type="ChEBI" id="CHEBI:57945"/>
        <dbReference type="ChEBI" id="CHEBI:65315"/>
        <dbReference type="ChEBI" id="CHEBI:74443"/>
    </reaction>
</comment>
<evidence type="ECO:0000256" key="5">
    <source>
        <dbReference type="ARBA" id="ARBA00022643"/>
    </source>
</evidence>
<proteinExistence type="inferred from homology"/>
<dbReference type="Gene3D" id="3.20.20.70">
    <property type="entry name" value="Aldolase class I"/>
    <property type="match status" value="1"/>
</dbReference>
<comment type="catalytic activity">
    <reaction evidence="10">
        <text>a 5,6-dihydrouridine in tRNA + NADP(+) = a uridine in tRNA + NADPH + H(+)</text>
        <dbReference type="Rhea" id="RHEA:23624"/>
        <dbReference type="Rhea" id="RHEA-COMP:13339"/>
        <dbReference type="Rhea" id="RHEA-COMP:13887"/>
        <dbReference type="ChEBI" id="CHEBI:15378"/>
        <dbReference type="ChEBI" id="CHEBI:57783"/>
        <dbReference type="ChEBI" id="CHEBI:58349"/>
        <dbReference type="ChEBI" id="CHEBI:65315"/>
        <dbReference type="ChEBI" id="CHEBI:74443"/>
    </reaction>
</comment>
<evidence type="ECO:0000313" key="16">
    <source>
        <dbReference type="EMBL" id="VTQ95320.1"/>
    </source>
</evidence>
<keyword evidence="17" id="KW-1185">Reference proteome</keyword>
<evidence type="ECO:0000256" key="12">
    <source>
        <dbReference type="PIRNR" id="PIRNR006621"/>
    </source>
</evidence>
<dbReference type="InterPro" id="IPR004652">
    <property type="entry name" value="DusB-like"/>
</dbReference>
<evidence type="ECO:0000256" key="11">
    <source>
        <dbReference type="ARBA" id="ARBA00048802"/>
    </source>
</evidence>
<keyword evidence="3" id="KW-0820">tRNA-binding</keyword>
<dbReference type="GO" id="GO:0017150">
    <property type="term" value="F:tRNA dihydrouridine synthase activity"/>
    <property type="evidence" value="ECO:0007669"/>
    <property type="project" value="InterPro"/>
</dbReference>
<keyword evidence="8" id="KW-0694">RNA-binding</keyword>
<accession>A0A4U9S178</accession>
<evidence type="ECO:0000256" key="2">
    <source>
        <dbReference type="ARBA" id="ARBA00002790"/>
    </source>
</evidence>
<protein>
    <recommendedName>
        <fullName evidence="12">tRNA-dihydrouridine synthase</fullName>
        <ecNumber evidence="12">1.3.1.-</ecNumber>
    </recommendedName>
</protein>
<dbReference type="PANTHER" id="PTHR45846:SF1">
    <property type="entry name" value="TRNA-DIHYDROURIDINE(47) SYNTHASE [NAD(P)(+)]-LIKE"/>
    <property type="match status" value="1"/>
</dbReference>
<dbReference type="CDD" id="cd02801">
    <property type="entry name" value="DUS_like_FMN"/>
    <property type="match status" value="1"/>
</dbReference>
<evidence type="ECO:0000256" key="4">
    <source>
        <dbReference type="ARBA" id="ARBA00022630"/>
    </source>
</evidence>
<dbReference type="EMBL" id="LR590481">
    <property type="protein sequence ID" value="VTQ95320.1"/>
    <property type="molecule type" value="Genomic_DNA"/>
</dbReference>
<dbReference type="NCBIfam" id="TIGR00737">
    <property type="entry name" value="nifR3_yhdG"/>
    <property type="match status" value="1"/>
</dbReference>
<reference evidence="16 17" key="1">
    <citation type="submission" date="2019-05" db="EMBL/GenBank/DDBJ databases">
        <authorList>
            <consortium name="Pathogen Informatics"/>
        </authorList>
    </citation>
    <scope>NUCLEOTIDE SEQUENCE [LARGE SCALE GENOMIC DNA]</scope>
    <source>
        <strain evidence="16 17">NCTC503</strain>
    </source>
</reference>
<dbReference type="PANTHER" id="PTHR45846">
    <property type="entry name" value="TRNA-DIHYDROURIDINE(47) SYNTHASE [NAD(P)(+)]-LIKE"/>
    <property type="match status" value="1"/>
</dbReference>
<evidence type="ECO:0000256" key="7">
    <source>
        <dbReference type="ARBA" id="ARBA00022857"/>
    </source>
</evidence>
<dbReference type="OrthoDB" id="9764501at2"/>
<dbReference type="InterPro" id="IPR035587">
    <property type="entry name" value="DUS-like_FMN-bd"/>
</dbReference>
<dbReference type="Proteomes" id="UP000308489">
    <property type="component" value="Chromosome 1"/>
</dbReference>
<evidence type="ECO:0000259" key="15">
    <source>
        <dbReference type="Pfam" id="PF01207"/>
    </source>
</evidence>
<dbReference type="Pfam" id="PF01207">
    <property type="entry name" value="Dus"/>
    <property type="match status" value="1"/>
</dbReference>
<feature type="binding site" evidence="14">
    <location>
        <position position="141"/>
    </location>
    <ligand>
        <name>FMN</name>
        <dbReference type="ChEBI" id="CHEBI:58210"/>
    </ligand>
</feature>
<evidence type="ECO:0000256" key="6">
    <source>
        <dbReference type="ARBA" id="ARBA00022694"/>
    </source>
</evidence>
<name>A0A4U9S178_HATHI</name>
<comment type="similarity">
    <text evidence="12">Belongs to the dus family.</text>
</comment>
<dbReference type="InterPro" id="IPR018517">
    <property type="entry name" value="tRNA_hU_synthase_CS"/>
</dbReference>
<evidence type="ECO:0000256" key="13">
    <source>
        <dbReference type="PIRSR" id="PIRSR006621-1"/>
    </source>
</evidence>
<dbReference type="Gene3D" id="1.10.1200.80">
    <property type="entry name" value="Putative flavin oxidoreducatase, domain 2"/>
    <property type="match status" value="1"/>
</dbReference>
<dbReference type="RefSeq" id="WP_138211004.1">
    <property type="nucleotide sequence ID" value="NZ_CBCRUQ010000006.1"/>
</dbReference>
<gene>
    <name evidence="16" type="primary">dus</name>
    <name evidence="16" type="ORF">NCTC503_02494</name>
</gene>
<evidence type="ECO:0000256" key="3">
    <source>
        <dbReference type="ARBA" id="ARBA00022555"/>
    </source>
</evidence>
<comment type="function">
    <text evidence="2 12">Catalyzes the synthesis of 5,6-dihydrouridine (D), a modified base found in the D-loop of most tRNAs, via the reduction of the C5-C6 double bond in target uridines.</text>
</comment>
<feature type="binding site" evidence="14">
    <location>
        <begin position="16"/>
        <end position="18"/>
    </location>
    <ligand>
        <name>FMN</name>
        <dbReference type="ChEBI" id="CHEBI:58210"/>
    </ligand>
</feature>
<evidence type="ECO:0000256" key="8">
    <source>
        <dbReference type="ARBA" id="ARBA00022884"/>
    </source>
</evidence>
<dbReference type="KEGG" id="hhw:NCTC503_02494"/>
<feature type="domain" description="DUS-like FMN-binding" evidence="15">
    <location>
        <begin position="14"/>
        <end position="312"/>
    </location>
</feature>
<feature type="binding site" evidence="14">
    <location>
        <position position="70"/>
    </location>
    <ligand>
        <name>FMN</name>
        <dbReference type="ChEBI" id="CHEBI:58210"/>
    </ligand>
</feature>
<dbReference type="PIRSF" id="PIRSF006621">
    <property type="entry name" value="Dus"/>
    <property type="match status" value="1"/>
</dbReference>
<evidence type="ECO:0000256" key="1">
    <source>
        <dbReference type="ARBA" id="ARBA00001917"/>
    </source>
</evidence>
<evidence type="ECO:0000313" key="17">
    <source>
        <dbReference type="Proteomes" id="UP000308489"/>
    </source>
</evidence>
<sequence length="321" mass="36091">MNIGNLEFTNPVFLAPMAGVTDVTYREICTDMGCDLTYTEMVSVKGLYYGSENTEDLMKVSPRCKNSAIQIFGSDPYIMAKICEDYLNKNEDFCLIDINMGCPVPKIVKNGEGSALMKDPKLAADIVREIKKVSCKPLTVKFRKGFDDEHINAVEFAKALEDAGVDSIAVHGRTREQMYQGKADYDIIRKVKEAVSIPVLGNGDVFSAEDAKRIKNETNCDGILIARGAMGNPWIFRDVKLALEGKEIPLVSDKEKVEMCIKHYTLALEYEEEYKVVREMRKHIACYIKGIKNCAEIKNIVNTKDNPQEVIKILSDYKEIV</sequence>
<comment type="cofactor">
    <cofactor evidence="1 12 14">
        <name>FMN</name>
        <dbReference type="ChEBI" id="CHEBI:58210"/>
    </cofactor>
</comment>
<dbReference type="GO" id="GO:0000049">
    <property type="term" value="F:tRNA binding"/>
    <property type="evidence" value="ECO:0007669"/>
    <property type="project" value="UniProtKB-KW"/>
</dbReference>
<organism evidence="16 17">
    <name type="scientific">Hathewaya histolytica</name>
    <name type="common">Clostridium histolyticum</name>
    <dbReference type="NCBI Taxonomy" id="1498"/>
    <lineage>
        <taxon>Bacteria</taxon>
        <taxon>Bacillati</taxon>
        <taxon>Bacillota</taxon>
        <taxon>Clostridia</taxon>
        <taxon>Eubacteriales</taxon>
        <taxon>Clostridiaceae</taxon>
        <taxon>Hathewaya</taxon>
    </lineage>
</organism>
<dbReference type="GO" id="GO:0050660">
    <property type="term" value="F:flavin adenine dinucleotide binding"/>
    <property type="evidence" value="ECO:0007669"/>
    <property type="project" value="InterPro"/>
</dbReference>
<keyword evidence="14" id="KW-0547">Nucleotide-binding</keyword>
<dbReference type="SUPFAM" id="SSF51395">
    <property type="entry name" value="FMN-linked oxidoreductases"/>
    <property type="match status" value="1"/>
</dbReference>
<keyword evidence="5 12" id="KW-0288">FMN</keyword>
<feature type="active site" description="Proton donor" evidence="13">
    <location>
        <position position="102"/>
    </location>
</feature>
<evidence type="ECO:0000256" key="9">
    <source>
        <dbReference type="ARBA" id="ARBA00023002"/>
    </source>
</evidence>
<keyword evidence="7" id="KW-0521">NADP</keyword>
<dbReference type="EC" id="1.3.1.-" evidence="12"/>
<dbReference type="InterPro" id="IPR024036">
    <property type="entry name" value="tRNA-dHydroUridine_Synthase_C"/>
</dbReference>
<keyword evidence="9 12" id="KW-0560">Oxidoreductase</keyword>
<keyword evidence="6 12" id="KW-0819">tRNA processing</keyword>
<evidence type="ECO:0000256" key="10">
    <source>
        <dbReference type="ARBA" id="ARBA00048205"/>
    </source>
</evidence>
<dbReference type="PROSITE" id="PS01136">
    <property type="entry name" value="UPF0034"/>
    <property type="match status" value="1"/>
</dbReference>
<feature type="binding site" evidence="14">
    <location>
        <position position="171"/>
    </location>
    <ligand>
        <name>FMN</name>
        <dbReference type="ChEBI" id="CHEBI:58210"/>
    </ligand>
</feature>
<evidence type="ECO:0000256" key="14">
    <source>
        <dbReference type="PIRSR" id="PIRSR006621-2"/>
    </source>
</evidence>
<dbReference type="InterPro" id="IPR013785">
    <property type="entry name" value="Aldolase_TIM"/>
</dbReference>
<dbReference type="AlphaFoldDB" id="A0A4U9S178"/>
<keyword evidence="4 12" id="KW-0285">Flavoprotein</keyword>